<evidence type="ECO:0000313" key="2">
    <source>
        <dbReference type="EMBL" id="SVB59390.1"/>
    </source>
</evidence>
<organism evidence="2">
    <name type="scientific">marine metagenome</name>
    <dbReference type="NCBI Taxonomy" id="408172"/>
    <lineage>
        <taxon>unclassified sequences</taxon>
        <taxon>metagenomes</taxon>
        <taxon>ecological metagenomes</taxon>
    </lineage>
</organism>
<evidence type="ECO:0000256" key="1">
    <source>
        <dbReference type="SAM" id="MobiDB-lite"/>
    </source>
</evidence>
<feature type="region of interest" description="Disordered" evidence="1">
    <location>
        <begin position="1"/>
        <end position="27"/>
    </location>
</feature>
<reference evidence="2" key="1">
    <citation type="submission" date="2018-05" db="EMBL/GenBank/DDBJ databases">
        <authorList>
            <person name="Lanie J.A."/>
            <person name="Ng W.-L."/>
            <person name="Kazmierczak K.M."/>
            <person name="Andrzejewski T.M."/>
            <person name="Davidsen T.M."/>
            <person name="Wayne K.J."/>
            <person name="Tettelin H."/>
            <person name="Glass J.I."/>
            <person name="Rusch D."/>
            <person name="Podicherti R."/>
            <person name="Tsui H.-C.T."/>
            <person name="Winkler M.E."/>
        </authorList>
    </citation>
    <scope>NUCLEOTIDE SEQUENCE</scope>
</reference>
<dbReference type="AlphaFoldDB" id="A0A382F8Y5"/>
<feature type="non-terminal residue" evidence="2">
    <location>
        <position position="27"/>
    </location>
</feature>
<gene>
    <name evidence="2" type="ORF">METZ01_LOCUS212244</name>
</gene>
<sequence>MSTANNNGGPLSGIRMLDLGRYQAGPR</sequence>
<protein>
    <submittedName>
        <fullName evidence="2">Uncharacterized protein</fullName>
    </submittedName>
</protein>
<proteinExistence type="predicted"/>
<accession>A0A382F8Y5</accession>
<name>A0A382F8Y5_9ZZZZ</name>
<dbReference type="EMBL" id="UINC01048629">
    <property type="protein sequence ID" value="SVB59390.1"/>
    <property type="molecule type" value="Genomic_DNA"/>
</dbReference>